<dbReference type="EMBL" id="JBHUMY010000007">
    <property type="protein sequence ID" value="MFD2660189.1"/>
    <property type="molecule type" value="Genomic_DNA"/>
</dbReference>
<dbReference type="InterPro" id="IPR011330">
    <property type="entry name" value="Glyco_hydro/deAcase_b/a-brl"/>
</dbReference>
<keyword evidence="1" id="KW-0812">Transmembrane</keyword>
<organism evidence="2 3">
    <name type="scientific">Paenibacillus thailandensis</name>
    <dbReference type="NCBI Taxonomy" id="393250"/>
    <lineage>
        <taxon>Bacteria</taxon>
        <taxon>Bacillati</taxon>
        <taxon>Bacillota</taxon>
        <taxon>Bacilli</taxon>
        <taxon>Bacillales</taxon>
        <taxon>Paenibacillaceae</taxon>
        <taxon>Paenibacillus</taxon>
    </lineage>
</organism>
<reference evidence="3" key="1">
    <citation type="journal article" date="2019" name="Int. J. Syst. Evol. Microbiol.">
        <title>The Global Catalogue of Microorganisms (GCM) 10K type strain sequencing project: providing services to taxonomists for standard genome sequencing and annotation.</title>
        <authorList>
            <consortium name="The Broad Institute Genomics Platform"/>
            <consortium name="The Broad Institute Genome Sequencing Center for Infectious Disease"/>
            <person name="Wu L."/>
            <person name="Ma J."/>
        </authorList>
    </citation>
    <scope>NUCLEOTIDE SEQUENCE [LARGE SCALE GENOMIC DNA]</scope>
    <source>
        <strain evidence="3">TISTR 1827</strain>
    </source>
</reference>
<evidence type="ECO:0000256" key="1">
    <source>
        <dbReference type="SAM" id="Phobius"/>
    </source>
</evidence>
<dbReference type="RefSeq" id="WP_379271168.1">
    <property type="nucleotide sequence ID" value="NZ_JBHUGT010000018.1"/>
</dbReference>
<dbReference type="InterPro" id="IPR018695">
    <property type="entry name" value="DUF2194"/>
</dbReference>
<keyword evidence="3" id="KW-1185">Reference proteome</keyword>
<dbReference type="SUPFAM" id="SSF88713">
    <property type="entry name" value="Glycoside hydrolase/deacetylase"/>
    <property type="match status" value="1"/>
</dbReference>
<dbReference type="Proteomes" id="UP001597493">
    <property type="component" value="Unassembled WGS sequence"/>
</dbReference>
<dbReference type="CDD" id="cd10924">
    <property type="entry name" value="CE4_COG4878"/>
    <property type="match status" value="1"/>
</dbReference>
<name>A0ABW5QUS6_9BACL</name>
<proteinExistence type="predicted"/>
<dbReference type="Gene3D" id="3.20.20.370">
    <property type="entry name" value="Glycoside hydrolase/deacetylase"/>
    <property type="match status" value="1"/>
</dbReference>
<accession>A0ABW5QUS6</accession>
<comment type="caution">
    <text evidence="2">The sequence shown here is derived from an EMBL/GenBank/DDBJ whole genome shotgun (WGS) entry which is preliminary data.</text>
</comment>
<feature type="transmembrane region" description="Helical" evidence="1">
    <location>
        <begin position="12"/>
        <end position="28"/>
    </location>
</feature>
<evidence type="ECO:0000313" key="2">
    <source>
        <dbReference type="EMBL" id="MFD2660189.1"/>
    </source>
</evidence>
<keyword evidence="1" id="KW-0472">Membrane</keyword>
<keyword evidence="1" id="KW-1133">Transmembrane helix</keyword>
<protein>
    <submittedName>
        <fullName evidence="2">DUF2194 domain-containing protein</fullName>
    </submittedName>
</protein>
<sequence length="607" mass="68732">MNKEVRYKRNVYFIIAGVMALAIIVQLSRSEFVLEFSRNTHLSEERTAAGAEPAAWGADDPLYCVAYASDEPESDKIRANAVKTLDYMKKQTAEFDVTADSFEPESCDVTIVAFQHLDKFAGLDRLLEHVEQGAYAMFAGRLEQDRSFYRIYRKLGIVNAGSPFNAKGIKLVRNVLFKGEGTSYNDDFMVNFANSVEIDGSSELLAESGEGIPLMWKREYGQGAFMLFNGTMLQEKINRGMLAGGLSLLEPDFIYPIFNVKQMYIDDFPSPVAKGINDNIYADYGMDIARFYREIWWPDMLKAAKRTNTKFTAVLIQSYNDRTEPPFQSPVDEDKYNLISYGREVIKSGGELGIHGYNHQSLQLSQEVADYYGYKPWPDSGAMASSIEEVLAYAGKTFPEYKMLSYVPPSNMMDEAGREALKQAWPDLMVIASLYEEDATNKSYVQEFEVADDGIIEMPRITSGYMDTEFELWAESNTLTSLGVFSHFVHPDDILDDLRRKDKSWKQLYEGFEHKLSRLHDGYPWLRPMTATEGAIDMEKTLAAQVTWTRKPDALLGNISSFGSDMYFIFRTDRPIGRLKHCKVTEVDTGVYLVRATESAFEIGLGG</sequence>
<dbReference type="Pfam" id="PF09960">
    <property type="entry name" value="DUF2194"/>
    <property type="match status" value="1"/>
</dbReference>
<evidence type="ECO:0000313" key="3">
    <source>
        <dbReference type="Proteomes" id="UP001597493"/>
    </source>
</evidence>
<gene>
    <name evidence="2" type="ORF">ACFSW5_07885</name>
</gene>